<protein>
    <submittedName>
        <fullName evidence="2">Chromate resistance protein ChrB</fullName>
    </submittedName>
</protein>
<dbReference type="Proteomes" id="UP000668403">
    <property type="component" value="Unassembled WGS sequence"/>
</dbReference>
<sequence length="185" mass="20647">MTNETFQWLLVIPRVPSEPSRHRVAIWRELRRAGAVPVTSGAWAIPDVPAFTETLGTVRELAENGNGSLVVLTAAPYGDGDVSSLHDTFVAARTDEWNEFIADCGKFTAEVDREITKEKFTFGELEEEEQSLERLRRWHRDLSRRNAIALDVAPTASERLAKATEKLAEFSEMVYAANLPTTSAN</sequence>
<dbReference type="InterPro" id="IPR046858">
    <property type="entry name" value="ChrB_N"/>
</dbReference>
<dbReference type="Pfam" id="PF20229">
    <property type="entry name" value="ChrB_N"/>
    <property type="match status" value="1"/>
</dbReference>
<proteinExistence type="predicted"/>
<name>A0A939QBU0_9MICO</name>
<reference evidence="2" key="1">
    <citation type="submission" date="2021-03" db="EMBL/GenBank/DDBJ databases">
        <title>Leucobacter chromiisoli sp. nov., isolated from chromium-containing soil of chemical plant.</title>
        <authorList>
            <person name="Xu Z."/>
        </authorList>
    </citation>
    <scope>NUCLEOTIDE SEQUENCE</scope>
    <source>
        <strain evidence="2">K 70/01</strain>
    </source>
</reference>
<dbReference type="RefSeq" id="WP_208236597.1">
    <property type="nucleotide sequence ID" value="NZ_BAAAQU010000001.1"/>
</dbReference>
<dbReference type="EMBL" id="JAGFBF010000001">
    <property type="protein sequence ID" value="MBO2988882.1"/>
    <property type="molecule type" value="Genomic_DNA"/>
</dbReference>
<keyword evidence="3" id="KW-1185">Reference proteome</keyword>
<evidence type="ECO:0000313" key="3">
    <source>
        <dbReference type="Proteomes" id="UP000668403"/>
    </source>
</evidence>
<gene>
    <name evidence="2" type="ORF">J4H85_02550</name>
</gene>
<evidence type="ECO:0000259" key="1">
    <source>
        <dbReference type="Pfam" id="PF20229"/>
    </source>
</evidence>
<dbReference type="AlphaFoldDB" id="A0A939QBU0"/>
<evidence type="ECO:0000313" key="2">
    <source>
        <dbReference type="EMBL" id="MBO2988882.1"/>
    </source>
</evidence>
<comment type="caution">
    <text evidence="2">The sequence shown here is derived from an EMBL/GenBank/DDBJ whole genome shotgun (WGS) entry which is preliminary data.</text>
</comment>
<accession>A0A939QBU0</accession>
<feature type="domain" description="ChrB N-terminal" evidence="1">
    <location>
        <begin position="23"/>
        <end position="178"/>
    </location>
</feature>
<organism evidence="2 3">
    <name type="scientific">Leucobacter tardus</name>
    <dbReference type="NCBI Taxonomy" id="501483"/>
    <lineage>
        <taxon>Bacteria</taxon>
        <taxon>Bacillati</taxon>
        <taxon>Actinomycetota</taxon>
        <taxon>Actinomycetes</taxon>
        <taxon>Micrococcales</taxon>
        <taxon>Microbacteriaceae</taxon>
        <taxon>Leucobacter</taxon>
    </lineage>
</organism>